<accession>A0ABQ5KVP0</accession>
<keyword evidence="2" id="KW-0963">Cytoplasm</keyword>
<dbReference type="PANTHER" id="PTHR46630">
    <property type="entry name" value="TETRATRICOPEPTIDE REPEAT PROTEIN 29"/>
    <property type="match status" value="1"/>
</dbReference>
<dbReference type="Proteomes" id="UP001057375">
    <property type="component" value="Unassembled WGS sequence"/>
</dbReference>
<keyword evidence="3" id="KW-0677">Repeat</keyword>
<comment type="caution">
    <text evidence="7">The sequence shown here is derived from an EMBL/GenBank/DDBJ whole genome shotgun (WGS) entry which is preliminary data.</text>
</comment>
<evidence type="ECO:0000256" key="4">
    <source>
        <dbReference type="ARBA" id="ARBA00022803"/>
    </source>
</evidence>
<comment type="subcellular location">
    <subcellularLocation>
        <location evidence="1">Cytoplasm</location>
    </subcellularLocation>
</comment>
<evidence type="ECO:0000256" key="3">
    <source>
        <dbReference type="ARBA" id="ARBA00022737"/>
    </source>
</evidence>
<keyword evidence="4" id="KW-0802">TPR repeat</keyword>
<keyword evidence="8" id="KW-1185">Reference proteome</keyword>
<evidence type="ECO:0000313" key="8">
    <source>
        <dbReference type="Proteomes" id="UP001057375"/>
    </source>
</evidence>
<dbReference type="PANTHER" id="PTHR46630:SF1">
    <property type="entry name" value="TETRATRICOPEPTIDE REPEAT PROTEIN 29"/>
    <property type="match status" value="1"/>
</dbReference>
<name>A0ABQ5KVP0_9EUKA</name>
<dbReference type="SUPFAM" id="SSF48452">
    <property type="entry name" value="TPR-like"/>
    <property type="match status" value="1"/>
</dbReference>
<feature type="region of interest" description="Disordered" evidence="6">
    <location>
        <begin position="293"/>
        <end position="324"/>
    </location>
</feature>
<gene>
    <name evidence="7" type="ORF">ADUPG1_009120</name>
</gene>
<reference evidence="7" key="1">
    <citation type="submission" date="2022-03" db="EMBL/GenBank/DDBJ databases">
        <title>Draft genome sequence of Aduncisulcus paluster, a free-living microaerophilic Fornicata.</title>
        <authorList>
            <person name="Yuyama I."/>
            <person name="Kume K."/>
            <person name="Tamura T."/>
            <person name="Inagaki Y."/>
            <person name="Hashimoto T."/>
        </authorList>
    </citation>
    <scope>NUCLEOTIDE SEQUENCE</scope>
    <source>
        <strain evidence="7">NY0171</strain>
    </source>
</reference>
<proteinExistence type="predicted"/>
<sequence>MLAASNYLLKEGAVDGFILFFRFIHFKQPNFEITQLDDISHLKDAPNTPMHIPLDDLNLFAQKLVEAENAWPSCEDVYSSYVSISHLFSGEITPHAVLIETPFSPETSSDIVVAGNHEKPIPACVFFADKALQSVLALDGSNQLKTLAYHRLGLELQRVGFTRRACLAFEKAIEFAAQTDIKGVDNPSKDEEEELKFGEKAALPGSDRLFVLSASHIRGIKRVLARLLYEEEELKFGEKAALPGSDRLFVLSASHIRGIKRVLARLLCSLAEEVISQSDPSILKTITPAHFDELGPDEEIEGKRRSKTPKDKDEPKPSPNALTLDDLEKTVDLHARDGTDSLAKIPASPTTSGMPVSGLTVLSTVEIDDPKTTVFTQRSILLRSVSCYTRASELMIQIAPTDYSLSASIHRSLCLLYQRLNLYSHALASAEHQLEIAVEIEDKDKQCDALASLSGIHRIMNNKEKAGEYLEKLYGITHKGDELSDLQRARAADFLGELYAKAGRSVQSVVLFKEFFELAFKGGDEGLDTARVKLGVARGTKEVEAVFKKVVGDKSAKVSGGGKKSASAKLGIANPQNSLADFMDWRSGKLSSTRVFDQK</sequence>
<dbReference type="EMBL" id="BQXS01011139">
    <property type="protein sequence ID" value="GKT36091.1"/>
    <property type="molecule type" value="Genomic_DNA"/>
</dbReference>
<evidence type="ECO:0000313" key="7">
    <source>
        <dbReference type="EMBL" id="GKT36091.1"/>
    </source>
</evidence>
<protein>
    <recommendedName>
        <fullName evidence="5">Tetratricopeptide repeat protein 29</fullName>
    </recommendedName>
</protein>
<evidence type="ECO:0000256" key="6">
    <source>
        <dbReference type="SAM" id="MobiDB-lite"/>
    </source>
</evidence>
<evidence type="ECO:0000256" key="1">
    <source>
        <dbReference type="ARBA" id="ARBA00004496"/>
    </source>
</evidence>
<evidence type="ECO:0000256" key="5">
    <source>
        <dbReference type="ARBA" id="ARBA00040665"/>
    </source>
</evidence>
<dbReference type="InterPro" id="IPR011990">
    <property type="entry name" value="TPR-like_helical_dom_sf"/>
</dbReference>
<dbReference type="InterPro" id="IPR051476">
    <property type="entry name" value="Bac_ResReg_Asp_Phosphatase"/>
</dbReference>
<organism evidence="7 8">
    <name type="scientific">Aduncisulcus paluster</name>
    <dbReference type="NCBI Taxonomy" id="2918883"/>
    <lineage>
        <taxon>Eukaryota</taxon>
        <taxon>Metamonada</taxon>
        <taxon>Carpediemonas-like organisms</taxon>
        <taxon>Aduncisulcus</taxon>
    </lineage>
</organism>
<dbReference type="Gene3D" id="1.25.40.10">
    <property type="entry name" value="Tetratricopeptide repeat domain"/>
    <property type="match status" value="1"/>
</dbReference>
<evidence type="ECO:0000256" key="2">
    <source>
        <dbReference type="ARBA" id="ARBA00022490"/>
    </source>
</evidence>